<feature type="transmembrane region" description="Helical" evidence="1">
    <location>
        <begin position="23"/>
        <end position="42"/>
    </location>
</feature>
<proteinExistence type="predicted"/>
<protein>
    <submittedName>
        <fullName evidence="2">Uncharacterized protein</fullName>
    </submittedName>
</protein>
<sequence length="43" mass="4477">MTDRQQKSRGPLFGAPESLGGDIAIALAAVIVLLTMVLLAILL</sequence>
<organism evidence="2 3">
    <name type="scientific">Rhodococcus triatomae</name>
    <dbReference type="NCBI Taxonomy" id="300028"/>
    <lineage>
        <taxon>Bacteria</taxon>
        <taxon>Bacillati</taxon>
        <taxon>Actinomycetota</taxon>
        <taxon>Actinomycetes</taxon>
        <taxon>Mycobacteriales</taxon>
        <taxon>Nocardiaceae</taxon>
        <taxon>Rhodococcus</taxon>
    </lineage>
</organism>
<keyword evidence="1" id="KW-1133">Transmembrane helix</keyword>
<evidence type="ECO:0000313" key="2">
    <source>
        <dbReference type="EMBL" id="SDH99234.1"/>
    </source>
</evidence>
<keyword evidence="3" id="KW-1185">Reference proteome</keyword>
<dbReference type="RefSeq" id="WP_255314910.1">
    <property type="nucleotide sequence ID" value="NZ_CP048813.1"/>
</dbReference>
<dbReference type="Proteomes" id="UP000183263">
    <property type="component" value="Unassembled WGS sequence"/>
</dbReference>
<evidence type="ECO:0000313" key="3">
    <source>
        <dbReference type="Proteomes" id="UP000183263"/>
    </source>
</evidence>
<keyword evidence="1" id="KW-0812">Transmembrane</keyword>
<reference evidence="2 3" key="1">
    <citation type="submission" date="2016-10" db="EMBL/GenBank/DDBJ databases">
        <authorList>
            <person name="de Groot N.N."/>
        </authorList>
    </citation>
    <scope>NUCLEOTIDE SEQUENCE [LARGE SCALE GENOMIC DNA]</scope>
    <source>
        <strain evidence="2 3">DSM 44892</strain>
    </source>
</reference>
<accession>A0A1G8GY03</accession>
<dbReference type="AlphaFoldDB" id="A0A1G8GY03"/>
<evidence type="ECO:0000256" key="1">
    <source>
        <dbReference type="SAM" id="Phobius"/>
    </source>
</evidence>
<keyword evidence="1" id="KW-0472">Membrane</keyword>
<name>A0A1G8GY03_9NOCA</name>
<dbReference type="EMBL" id="FNDN01000004">
    <property type="protein sequence ID" value="SDH99234.1"/>
    <property type="molecule type" value="Genomic_DNA"/>
</dbReference>
<gene>
    <name evidence="2" type="ORF">SAMN05444695_104241</name>
</gene>